<protein>
    <submittedName>
        <fullName evidence="1">Uncharacterized protein</fullName>
    </submittedName>
</protein>
<reference evidence="1" key="5">
    <citation type="journal article" date="2021" name="G3 (Bethesda)">
        <title>Aegilops tauschii genome assembly Aet v5.0 features greater sequence contiguity and improved annotation.</title>
        <authorList>
            <person name="Wang L."/>
            <person name="Zhu T."/>
            <person name="Rodriguez J.C."/>
            <person name="Deal K.R."/>
            <person name="Dubcovsky J."/>
            <person name="McGuire P.E."/>
            <person name="Lux T."/>
            <person name="Spannagl M."/>
            <person name="Mayer K.F.X."/>
            <person name="Baldrich P."/>
            <person name="Meyers B.C."/>
            <person name="Huo N."/>
            <person name="Gu Y.Q."/>
            <person name="Zhou H."/>
            <person name="Devos K.M."/>
            <person name="Bennetzen J.L."/>
            <person name="Unver T."/>
            <person name="Budak H."/>
            <person name="Gulick P.J."/>
            <person name="Galiba G."/>
            <person name="Kalapos B."/>
            <person name="Nelson D.R."/>
            <person name="Li P."/>
            <person name="You F.M."/>
            <person name="Luo M.C."/>
            <person name="Dvorak J."/>
        </authorList>
    </citation>
    <scope>NUCLEOTIDE SEQUENCE [LARGE SCALE GENOMIC DNA]</scope>
    <source>
        <strain evidence="1">cv. AL8/78</strain>
    </source>
</reference>
<dbReference type="AlphaFoldDB" id="A0A453JRN4"/>
<reference evidence="1" key="3">
    <citation type="journal article" date="2017" name="Nature">
        <title>Genome sequence of the progenitor of the wheat D genome Aegilops tauschii.</title>
        <authorList>
            <person name="Luo M.C."/>
            <person name="Gu Y.Q."/>
            <person name="Puiu D."/>
            <person name="Wang H."/>
            <person name="Twardziok S.O."/>
            <person name="Deal K.R."/>
            <person name="Huo N."/>
            <person name="Zhu T."/>
            <person name="Wang L."/>
            <person name="Wang Y."/>
            <person name="McGuire P.E."/>
            <person name="Liu S."/>
            <person name="Long H."/>
            <person name="Ramasamy R.K."/>
            <person name="Rodriguez J.C."/>
            <person name="Van S.L."/>
            <person name="Yuan L."/>
            <person name="Wang Z."/>
            <person name="Xia Z."/>
            <person name="Xiao L."/>
            <person name="Anderson O.D."/>
            <person name="Ouyang S."/>
            <person name="Liang Y."/>
            <person name="Zimin A.V."/>
            <person name="Pertea G."/>
            <person name="Qi P."/>
            <person name="Bennetzen J.L."/>
            <person name="Dai X."/>
            <person name="Dawson M.W."/>
            <person name="Muller H.G."/>
            <person name="Kugler K."/>
            <person name="Rivarola-Duarte L."/>
            <person name="Spannagl M."/>
            <person name="Mayer K.F.X."/>
            <person name="Lu F.H."/>
            <person name="Bevan M.W."/>
            <person name="Leroy P."/>
            <person name="Li P."/>
            <person name="You F.M."/>
            <person name="Sun Q."/>
            <person name="Liu Z."/>
            <person name="Lyons E."/>
            <person name="Wicker T."/>
            <person name="Salzberg S.L."/>
            <person name="Devos K.M."/>
            <person name="Dvorak J."/>
        </authorList>
    </citation>
    <scope>NUCLEOTIDE SEQUENCE [LARGE SCALE GENOMIC DNA]</scope>
    <source>
        <strain evidence="1">cv. AL8/78</strain>
    </source>
</reference>
<reference evidence="2" key="1">
    <citation type="journal article" date="2014" name="Science">
        <title>Ancient hybridizations among the ancestral genomes of bread wheat.</title>
        <authorList>
            <consortium name="International Wheat Genome Sequencing Consortium,"/>
            <person name="Marcussen T."/>
            <person name="Sandve S.R."/>
            <person name="Heier L."/>
            <person name="Spannagl M."/>
            <person name="Pfeifer M."/>
            <person name="Jakobsen K.S."/>
            <person name="Wulff B.B."/>
            <person name="Steuernagel B."/>
            <person name="Mayer K.F."/>
            <person name="Olsen O.A."/>
        </authorList>
    </citation>
    <scope>NUCLEOTIDE SEQUENCE [LARGE SCALE GENOMIC DNA]</scope>
    <source>
        <strain evidence="2">cv. AL8/78</strain>
    </source>
</reference>
<name>A0A453JRN4_AEGTS</name>
<dbReference type="Proteomes" id="UP000015105">
    <property type="component" value="Chromosome 5D"/>
</dbReference>
<sequence length="112" mass="13431">RSSFFVQHICVHANMQKLKICKCTSEDFPVQFFNFSVFFWVLRNLGTYMYLHTLDLADLRLITQFFLCTDLQACYLLFVSRPINLFLFHEGCNKHQHADLWVVFQKKELKED</sequence>
<organism evidence="1 2">
    <name type="scientific">Aegilops tauschii subsp. strangulata</name>
    <name type="common">Goatgrass</name>
    <dbReference type="NCBI Taxonomy" id="200361"/>
    <lineage>
        <taxon>Eukaryota</taxon>
        <taxon>Viridiplantae</taxon>
        <taxon>Streptophyta</taxon>
        <taxon>Embryophyta</taxon>
        <taxon>Tracheophyta</taxon>
        <taxon>Spermatophyta</taxon>
        <taxon>Magnoliopsida</taxon>
        <taxon>Liliopsida</taxon>
        <taxon>Poales</taxon>
        <taxon>Poaceae</taxon>
        <taxon>BOP clade</taxon>
        <taxon>Pooideae</taxon>
        <taxon>Triticodae</taxon>
        <taxon>Triticeae</taxon>
        <taxon>Triticinae</taxon>
        <taxon>Aegilops</taxon>
    </lineage>
</organism>
<accession>A0A453JRN4</accession>
<keyword evidence="2" id="KW-1185">Reference proteome</keyword>
<reference evidence="2" key="2">
    <citation type="journal article" date="2017" name="Nat. Plants">
        <title>The Aegilops tauschii genome reveals multiple impacts of transposons.</title>
        <authorList>
            <person name="Zhao G."/>
            <person name="Zou C."/>
            <person name="Li K."/>
            <person name="Wang K."/>
            <person name="Li T."/>
            <person name="Gao L."/>
            <person name="Zhang X."/>
            <person name="Wang H."/>
            <person name="Yang Z."/>
            <person name="Liu X."/>
            <person name="Jiang W."/>
            <person name="Mao L."/>
            <person name="Kong X."/>
            <person name="Jiao Y."/>
            <person name="Jia J."/>
        </authorList>
    </citation>
    <scope>NUCLEOTIDE SEQUENCE [LARGE SCALE GENOMIC DNA]</scope>
    <source>
        <strain evidence="2">cv. AL8/78</strain>
    </source>
</reference>
<dbReference type="Gramene" id="AET5Gv20172300.22">
    <property type="protein sequence ID" value="AET5Gv20172300.22"/>
    <property type="gene ID" value="AET5Gv20172300"/>
</dbReference>
<dbReference type="EnsemblPlants" id="AET5Gv20172300.22">
    <property type="protein sequence ID" value="AET5Gv20172300.22"/>
    <property type="gene ID" value="AET5Gv20172300"/>
</dbReference>
<proteinExistence type="predicted"/>
<evidence type="ECO:0000313" key="1">
    <source>
        <dbReference type="EnsemblPlants" id="AET5Gv20172300.22"/>
    </source>
</evidence>
<reference evidence="1" key="4">
    <citation type="submission" date="2019-03" db="UniProtKB">
        <authorList>
            <consortium name="EnsemblPlants"/>
        </authorList>
    </citation>
    <scope>IDENTIFICATION</scope>
</reference>
<evidence type="ECO:0000313" key="2">
    <source>
        <dbReference type="Proteomes" id="UP000015105"/>
    </source>
</evidence>